<dbReference type="HOGENOM" id="CLU_048926_0_0_1"/>
<dbReference type="OMA" id="IAQFHPK"/>
<dbReference type="GO" id="GO:0000775">
    <property type="term" value="C:chromosome, centromeric region"/>
    <property type="evidence" value="ECO:0007669"/>
    <property type="project" value="UniProtKB-SubCell"/>
</dbReference>
<dbReference type="VEuPathDB" id="FungiDB:HCDG_06392"/>
<dbReference type="PANTHER" id="PTHR14401">
    <property type="entry name" value="CENTROMERE PROTEIN K"/>
    <property type="match status" value="1"/>
</dbReference>
<dbReference type="STRING" id="544712.C6HJL1"/>
<evidence type="ECO:0000256" key="1">
    <source>
        <dbReference type="ARBA" id="ARBA00004123"/>
    </source>
</evidence>
<evidence type="ECO:0000256" key="4">
    <source>
        <dbReference type="ARBA" id="ARBA00022454"/>
    </source>
</evidence>
<evidence type="ECO:0000256" key="7">
    <source>
        <dbReference type="ARBA" id="ARBA00023328"/>
    </source>
</evidence>
<protein>
    <submittedName>
        <fullName evidence="10">Uncharacterized protein</fullName>
    </submittedName>
</protein>
<evidence type="ECO:0000256" key="6">
    <source>
        <dbReference type="ARBA" id="ARBA00023242"/>
    </source>
</evidence>
<evidence type="ECO:0000313" key="11">
    <source>
        <dbReference type="Proteomes" id="UP000002624"/>
    </source>
</evidence>
<dbReference type="eggNOG" id="ENOG502RXW1">
    <property type="taxonomic scope" value="Eukaryota"/>
</dbReference>
<feature type="coiled-coil region" evidence="8">
    <location>
        <begin position="82"/>
        <end position="109"/>
    </location>
</feature>
<accession>C6HJL1</accession>
<dbReference type="GO" id="GO:0051382">
    <property type="term" value="P:kinetochore assembly"/>
    <property type="evidence" value="ECO:0007669"/>
    <property type="project" value="InterPro"/>
</dbReference>
<keyword evidence="4" id="KW-0158">Chromosome</keyword>
<dbReference type="EMBL" id="GG692429">
    <property type="protein sequence ID" value="EER39287.1"/>
    <property type="molecule type" value="Genomic_DNA"/>
</dbReference>
<feature type="compositionally biased region" description="Basic and acidic residues" evidence="9">
    <location>
        <begin position="15"/>
        <end position="35"/>
    </location>
</feature>
<evidence type="ECO:0000256" key="5">
    <source>
        <dbReference type="ARBA" id="ARBA00023054"/>
    </source>
</evidence>
<gene>
    <name evidence="10" type="ORF">HCDG_06392</name>
</gene>
<dbReference type="OrthoDB" id="9445768at2759"/>
<comment type="subcellular location">
    <subcellularLocation>
        <location evidence="2">Chromosome</location>
        <location evidence="2">Centromere</location>
    </subcellularLocation>
    <subcellularLocation>
        <location evidence="1">Nucleus</location>
    </subcellularLocation>
</comment>
<dbReference type="AlphaFoldDB" id="C6HJL1"/>
<evidence type="ECO:0000256" key="9">
    <source>
        <dbReference type="SAM" id="MobiDB-lite"/>
    </source>
</evidence>
<keyword evidence="6" id="KW-0539">Nucleus</keyword>
<evidence type="ECO:0000256" key="2">
    <source>
        <dbReference type="ARBA" id="ARBA00004584"/>
    </source>
</evidence>
<keyword evidence="7" id="KW-0137">Centromere</keyword>
<evidence type="ECO:0000313" key="10">
    <source>
        <dbReference type="EMBL" id="EER39287.1"/>
    </source>
</evidence>
<comment type="similarity">
    <text evidence="3">Belongs to the CENP-K/MCM22 family.</text>
</comment>
<keyword evidence="5 8" id="KW-0175">Coiled coil</keyword>
<dbReference type="GO" id="GO:0000070">
    <property type="term" value="P:mitotic sister chromatid segregation"/>
    <property type="evidence" value="ECO:0007669"/>
    <property type="project" value="TreeGrafter"/>
</dbReference>
<dbReference type="PANTHER" id="PTHR14401:SF6">
    <property type="entry name" value="CENTROMERE PROTEIN K"/>
    <property type="match status" value="1"/>
</dbReference>
<dbReference type="GO" id="GO:0005634">
    <property type="term" value="C:nucleus"/>
    <property type="evidence" value="ECO:0007669"/>
    <property type="project" value="UniProtKB-SubCell"/>
</dbReference>
<proteinExistence type="inferred from homology"/>
<evidence type="ECO:0000256" key="8">
    <source>
        <dbReference type="SAM" id="Coils"/>
    </source>
</evidence>
<name>C6HJL1_AJECH</name>
<dbReference type="Proteomes" id="UP000002624">
    <property type="component" value="Unassembled WGS sequence"/>
</dbReference>
<reference evidence="11" key="1">
    <citation type="submission" date="2009-05" db="EMBL/GenBank/DDBJ databases">
        <title>The genome sequence of Ajellomyces capsulatus strain H143.</title>
        <authorList>
            <person name="Champion M."/>
            <person name="Cuomo C.A."/>
            <person name="Ma L.-J."/>
            <person name="Henn M.R."/>
            <person name="Sil A."/>
            <person name="Goldman B."/>
            <person name="Young S.K."/>
            <person name="Kodira C.D."/>
            <person name="Zeng Q."/>
            <person name="Koehrsen M."/>
            <person name="Alvarado L."/>
            <person name="Berlin A.M."/>
            <person name="Borenstein D."/>
            <person name="Chen Z."/>
            <person name="Engels R."/>
            <person name="Freedman E."/>
            <person name="Gellesch M."/>
            <person name="Goldberg J."/>
            <person name="Griggs A."/>
            <person name="Gujja S."/>
            <person name="Heiman D.I."/>
            <person name="Hepburn T.A."/>
            <person name="Howarth C."/>
            <person name="Jen D."/>
            <person name="Larson L."/>
            <person name="Lewis B."/>
            <person name="Mehta T."/>
            <person name="Park D."/>
            <person name="Pearson M."/>
            <person name="Roberts A."/>
            <person name="Saif S."/>
            <person name="Shea T.D."/>
            <person name="Shenoy N."/>
            <person name="Sisk P."/>
            <person name="Stolte C."/>
            <person name="Sykes S."/>
            <person name="Walk T."/>
            <person name="White J."/>
            <person name="Yandava C."/>
            <person name="Klein B."/>
            <person name="McEwen J.G."/>
            <person name="Puccia R."/>
            <person name="Goldman G.H."/>
            <person name="Felipe M.S."/>
            <person name="Nino-Vega G."/>
            <person name="San-Blas G."/>
            <person name="Taylor J.W."/>
            <person name="Mendoza L."/>
            <person name="Galagan J.E."/>
            <person name="Nusbaum C."/>
            <person name="Birren B.W."/>
        </authorList>
    </citation>
    <scope>NUCLEOTIDE SEQUENCE [LARGE SCALE GENOMIC DNA]</scope>
    <source>
        <strain evidence="11">H143</strain>
    </source>
</reference>
<organism evidence="10 11">
    <name type="scientific">Ajellomyces capsulatus (strain H143)</name>
    <name type="common">Darling's disease fungus</name>
    <name type="synonym">Histoplasma capsulatum</name>
    <dbReference type="NCBI Taxonomy" id="544712"/>
    <lineage>
        <taxon>Eukaryota</taxon>
        <taxon>Fungi</taxon>
        <taxon>Dikarya</taxon>
        <taxon>Ascomycota</taxon>
        <taxon>Pezizomycotina</taxon>
        <taxon>Eurotiomycetes</taxon>
        <taxon>Eurotiomycetidae</taxon>
        <taxon>Onygenales</taxon>
        <taxon>Ajellomycetaceae</taxon>
        <taxon>Histoplasma</taxon>
    </lineage>
</organism>
<evidence type="ECO:0000256" key="3">
    <source>
        <dbReference type="ARBA" id="ARBA00005795"/>
    </source>
</evidence>
<sequence>MTGLQGAMLPVRLKNESCAKDEDGMRLEEGREPQKAKLWGQGGTKSDWEPNNTLDKIRHFAESNRKLEEERAHHPIDYHAYNHRLDQTVQQLQNQVKRQEHALQELRRSTTNGLPHAGLDPRTRLAQIRRATKAYKALSQAEPDLPRQGSPLPTLLALRETARQILDLKSSISATAQDLSTNRERLKAEQAAARDAQLISARLDERIKTLQSTRPEEREKRPAQLAKELMQQQRRRKGELKNKTTALKKALKAFIDDYLAAMLAAEDLGGPVVGDKLEVSDATLVAGYTTHGKEKRTRGAVGVDVERDSRQQRIDELVYRRSSGGGDGDGQRAGIGNKREASGAEMHDLITSLLDAAGTSSYIELERDTAASRFLVKAKIAQFHPRDAHRLRLIDFARELVD</sequence>
<dbReference type="InterPro" id="IPR020993">
    <property type="entry name" value="Centromere_CenpK"/>
</dbReference>
<feature type="region of interest" description="Disordered" evidence="9">
    <location>
        <begin position="15"/>
        <end position="51"/>
    </location>
</feature>